<dbReference type="InterPro" id="IPR036812">
    <property type="entry name" value="NAD(P)_OxRdtase_dom_sf"/>
</dbReference>
<evidence type="ECO:0000256" key="3">
    <source>
        <dbReference type="PIRSR" id="PIRSR000097-3"/>
    </source>
</evidence>
<reference evidence="5 6" key="1">
    <citation type="submission" date="2019-11" db="EMBL/GenBank/DDBJ databases">
        <title>Draft genome sequences of five Paenibacillus species of dairy origin.</title>
        <authorList>
            <person name="Olajide A.M."/>
            <person name="Chen S."/>
            <person name="Lapointe G."/>
        </authorList>
    </citation>
    <scope>NUCLEOTIDE SEQUENCE [LARGE SCALE GENOMIC DNA]</scope>
    <source>
        <strain evidence="5 6">2CS3</strain>
    </source>
</reference>
<keyword evidence="6" id="KW-1185">Reference proteome</keyword>
<comment type="caution">
    <text evidence="5">The sequence shown here is derived from an EMBL/GenBank/DDBJ whole genome shotgun (WGS) entry which is preliminary data.</text>
</comment>
<dbReference type="PIRSF" id="PIRSF000097">
    <property type="entry name" value="AKR"/>
    <property type="match status" value="1"/>
</dbReference>
<dbReference type="PANTHER" id="PTHR43638:SF3">
    <property type="entry name" value="ALDEHYDE REDUCTASE"/>
    <property type="match status" value="1"/>
</dbReference>
<gene>
    <name evidence="5" type="ORF">GNP93_11255</name>
</gene>
<dbReference type="GO" id="GO:0016491">
    <property type="term" value="F:oxidoreductase activity"/>
    <property type="evidence" value="ECO:0007669"/>
    <property type="project" value="InterPro"/>
</dbReference>
<name>A0A7X2ZAH4_9BACL</name>
<dbReference type="Proteomes" id="UP000450917">
    <property type="component" value="Unassembled WGS sequence"/>
</dbReference>
<dbReference type="CDD" id="cd19138">
    <property type="entry name" value="AKR_YeaE"/>
    <property type="match status" value="1"/>
</dbReference>
<sequence>MEPVAKISREQIENIKSANAGRTVTLPDGTVLPRLGQGTWFIGDEPSKRQEEMKTLRLGVELGMSLIDTAEMYGDGRSESLVGEAIEGIRDRVFLVSKVYPHNAGRGRIAKSCEDSLKRLKTDRLDLYLLHWRGSVPLSETIEGMERLVEAGKIRRWGVSNLDTADMKELSALAKGSHCVTNQVLYHLGSRGIEYDLLPWQREHRMPIMAYCPMAQAGSLRKGLVENEVVKDIADRHHIKPLQLLLAWCIRNGDAIAIPKASTEEHVLENAAAGLVQLTEEDLQRLDAVFPKPSRKVPLDIV</sequence>
<dbReference type="Gene3D" id="3.20.20.100">
    <property type="entry name" value="NADP-dependent oxidoreductase domain"/>
    <property type="match status" value="1"/>
</dbReference>
<proteinExistence type="predicted"/>
<dbReference type="Pfam" id="PF00248">
    <property type="entry name" value="Aldo_ket_red"/>
    <property type="match status" value="1"/>
</dbReference>
<dbReference type="PANTHER" id="PTHR43638">
    <property type="entry name" value="OXIDOREDUCTASE, ALDO/KETO REDUCTASE FAMILY PROTEIN"/>
    <property type="match status" value="1"/>
</dbReference>
<dbReference type="AlphaFoldDB" id="A0A7X2ZAH4"/>
<evidence type="ECO:0000313" key="5">
    <source>
        <dbReference type="EMBL" id="MUG71256.1"/>
    </source>
</evidence>
<feature type="active site" description="Proton donor" evidence="1">
    <location>
        <position position="73"/>
    </location>
</feature>
<feature type="domain" description="NADP-dependent oxidoreductase" evidence="4">
    <location>
        <begin position="34"/>
        <end position="289"/>
    </location>
</feature>
<feature type="binding site" evidence="2">
    <location>
        <position position="131"/>
    </location>
    <ligand>
        <name>substrate</name>
    </ligand>
</feature>
<dbReference type="PRINTS" id="PR00069">
    <property type="entry name" value="ALDKETRDTASE"/>
</dbReference>
<evidence type="ECO:0000256" key="2">
    <source>
        <dbReference type="PIRSR" id="PIRSR000097-2"/>
    </source>
</evidence>
<organism evidence="5 6">
    <name type="scientific">Paenibacillus validus</name>
    <dbReference type="NCBI Taxonomy" id="44253"/>
    <lineage>
        <taxon>Bacteria</taxon>
        <taxon>Bacillati</taxon>
        <taxon>Bacillota</taxon>
        <taxon>Bacilli</taxon>
        <taxon>Bacillales</taxon>
        <taxon>Paenibacillaceae</taxon>
        <taxon>Paenibacillus</taxon>
    </lineage>
</organism>
<evidence type="ECO:0000313" key="6">
    <source>
        <dbReference type="Proteomes" id="UP000450917"/>
    </source>
</evidence>
<evidence type="ECO:0000256" key="1">
    <source>
        <dbReference type="PIRSR" id="PIRSR000097-1"/>
    </source>
</evidence>
<dbReference type="SUPFAM" id="SSF51430">
    <property type="entry name" value="NAD(P)-linked oxidoreductase"/>
    <property type="match status" value="1"/>
</dbReference>
<dbReference type="EMBL" id="WNZX01000008">
    <property type="protein sequence ID" value="MUG71256.1"/>
    <property type="molecule type" value="Genomic_DNA"/>
</dbReference>
<feature type="site" description="Lowers pKa of active site Tyr" evidence="3">
    <location>
        <position position="98"/>
    </location>
</feature>
<accession>A0A7X2ZAH4</accession>
<dbReference type="InterPro" id="IPR020471">
    <property type="entry name" value="AKR"/>
</dbReference>
<protein>
    <submittedName>
        <fullName evidence="5">Aldo/keto reductase</fullName>
    </submittedName>
</protein>
<dbReference type="InterPro" id="IPR023210">
    <property type="entry name" value="NADP_OxRdtase_dom"/>
</dbReference>
<evidence type="ECO:0000259" key="4">
    <source>
        <dbReference type="Pfam" id="PF00248"/>
    </source>
</evidence>